<dbReference type="Pfam" id="PF04138">
    <property type="entry name" value="GtrA_DPMS_TM"/>
    <property type="match status" value="1"/>
</dbReference>
<evidence type="ECO:0000259" key="8">
    <source>
        <dbReference type="Pfam" id="PF04138"/>
    </source>
</evidence>
<proteinExistence type="inferred from homology"/>
<organism evidence="9 10">
    <name type="scientific">Humibacillus xanthopallidus</name>
    <dbReference type="NCBI Taxonomy" id="412689"/>
    <lineage>
        <taxon>Bacteria</taxon>
        <taxon>Bacillati</taxon>
        <taxon>Actinomycetota</taxon>
        <taxon>Actinomycetes</taxon>
        <taxon>Micrococcales</taxon>
        <taxon>Intrasporangiaceae</taxon>
        <taxon>Humibacillus</taxon>
    </lineage>
</organism>
<evidence type="ECO:0000313" key="10">
    <source>
        <dbReference type="Proteomes" id="UP000320085"/>
    </source>
</evidence>
<protein>
    <submittedName>
        <fullName evidence="9">Putative flippase GtrA</fullName>
    </submittedName>
</protein>
<evidence type="ECO:0000256" key="6">
    <source>
        <dbReference type="SAM" id="MobiDB-lite"/>
    </source>
</evidence>
<feature type="compositionally biased region" description="Polar residues" evidence="6">
    <location>
        <begin position="182"/>
        <end position="191"/>
    </location>
</feature>
<feature type="region of interest" description="Disordered" evidence="6">
    <location>
        <begin position="172"/>
        <end position="191"/>
    </location>
</feature>
<evidence type="ECO:0000256" key="4">
    <source>
        <dbReference type="ARBA" id="ARBA00022989"/>
    </source>
</evidence>
<feature type="domain" description="GtrA/DPMS transmembrane" evidence="8">
    <location>
        <begin position="47"/>
        <end position="165"/>
    </location>
</feature>
<evidence type="ECO:0000256" key="7">
    <source>
        <dbReference type="SAM" id="Phobius"/>
    </source>
</evidence>
<accession>A0A543PX49</accession>
<evidence type="ECO:0000256" key="2">
    <source>
        <dbReference type="ARBA" id="ARBA00009399"/>
    </source>
</evidence>
<name>A0A543PX49_9MICO</name>
<comment type="subcellular location">
    <subcellularLocation>
        <location evidence="1">Membrane</location>
        <topology evidence="1">Multi-pass membrane protein</topology>
    </subcellularLocation>
</comment>
<evidence type="ECO:0000256" key="1">
    <source>
        <dbReference type="ARBA" id="ARBA00004141"/>
    </source>
</evidence>
<dbReference type="InterPro" id="IPR007267">
    <property type="entry name" value="GtrA_DPMS_TM"/>
</dbReference>
<sequence>MPQTSDPDSGAPVVVGGQRPHDDNLPPGVSGEDGLLFRIIKDRRVAFLFVGGLNTAIGTMWFLLFDWWLGTKWNGYGHYPALVLTYIVSILCAFVLYRRIVFKVHGNVLRDLARFSTVYISAFAINLVLLWVMVHVFHWHPFLSQCLITFVTTVLSWVGHNRYSFRRPTVEDDAPTAAPGAQSLTVRPQEK</sequence>
<dbReference type="PANTHER" id="PTHR38459:SF1">
    <property type="entry name" value="PROPHAGE BACTOPRENOL-LINKED GLUCOSE TRANSLOCASE HOMOLOG"/>
    <property type="match status" value="1"/>
</dbReference>
<dbReference type="EMBL" id="VFQF01000001">
    <property type="protein sequence ID" value="TQN48655.1"/>
    <property type="molecule type" value="Genomic_DNA"/>
</dbReference>
<feature type="transmembrane region" description="Helical" evidence="7">
    <location>
        <begin position="45"/>
        <end position="64"/>
    </location>
</feature>
<keyword evidence="5 7" id="KW-0472">Membrane</keyword>
<dbReference type="PANTHER" id="PTHR38459">
    <property type="entry name" value="PROPHAGE BACTOPRENOL-LINKED GLUCOSE TRANSLOCASE HOMOLOG"/>
    <property type="match status" value="1"/>
</dbReference>
<dbReference type="RefSeq" id="WP_141821557.1">
    <property type="nucleotide sequence ID" value="NZ_BAAAQC010000006.1"/>
</dbReference>
<evidence type="ECO:0000313" key="9">
    <source>
        <dbReference type="EMBL" id="TQN48655.1"/>
    </source>
</evidence>
<feature type="transmembrane region" description="Helical" evidence="7">
    <location>
        <begin position="118"/>
        <end position="136"/>
    </location>
</feature>
<evidence type="ECO:0000256" key="3">
    <source>
        <dbReference type="ARBA" id="ARBA00022692"/>
    </source>
</evidence>
<keyword evidence="3 7" id="KW-0812">Transmembrane</keyword>
<dbReference type="OrthoDB" id="4943658at2"/>
<feature type="transmembrane region" description="Helical" evidence="7">
    <location>
        <begin position="142"/>
        <end position="159"/>
    </location>
</feature>
<dbReference type="GO" id="GO:0005886">
    <property type="term" value="C:plasma membrane"/>
    <property type="evidence" value="ECO:0007669"/>
    <property type="project" value="TreeGrafter"/>
</dbReference>
<keyword evidence="4 7" id="KW-1133">Transmembrane helix</keyword>
<gene>
    <name evidence="9" type="ORF">FHX52_1797</name>
</gene>
<dbReference type="InterPro" id="IPR051401">
    <property type="entry name" value="GtrA_CellWall_Glycosyl"/>
</dbReference>
<dbReference type="Proteomes" id="UP000320085">
    <property type="component" value="Unassembled WGS sequence"/>
</dbReference>
<comment type="caution">
    <text evidence="9">The sequence shown here is derived from an EMBL/GenBank/DDBJ whole genome shotgun (WGS) entry which is preliminary data.</text>
</comment>
<feature type="transmembrane region" description="Helical" evidence="7">
    <location>
        <begin position="76"/>
        <end position="97"/>
    </location>
</feature>
<dbReference type="GO" id="GO:0000271">
    <property type="term" value="P:polysaccharide biosynthetic process"/>
    <property type="evidence" value="ECO:0007669"/>
    <property type="project" value="InterPro"/>
</dbReference>
<reference evidence="9 10" key="1">
    <citation type="submission" date="2019-06" db="EMBL/GenBank/DDBJ databases">
        <title>Sequencing the genomes of 1000 actinobacteria strains.</title>
        <authorList>
            <person name="Klenk H.-P."/>
        </authorList>
    </citation>
    <scope>NUCLEOTIDE SEQUENCE [LARGE SCALE GENOMIC DNA]</scope>
    <source>
        <strain evidence="9 10">DSM 21776</strain>
    </source>
</reference>
<dbReference type="AlphaFoldDB" id="A0A543PX49"/>
<evidence type="ECO:0000256" key="5">
    <source>
        <dbReference type="ARBA" id="ARBA00023136"/>
    </source>
</evidence>
<feature type="region of interest" description="Disordered" evidence="6">
    <location>
        <begin position="1"/>
        <end position="28"/>
    </location>
</feature>
<comment type="similarity">
    <text evidence="2">Belongs to the GtrA family.</text>
</comment>